<dbReference type="InterPro" id="IPR031359">
    <property type="entry name" value="NACHT_N"/>
</dbReference>
<evidence type="ECO:0000256" key="1">
    <source>
        <dbReference type="SAM" id="MobiDB-lite"/>
    </source>
</evidence>
<dbReference type="OrthoDB" id="5105090at2759"/>
<gene>
    <name evidence="3" type="ORF">CSOL1703_00017195</name>
</gene>
<proteinExistence type="predicted"/>
<reference evidence="4" key="1">
    <citation type="submission" date="2019-06" db="EMBL/GenBank/DDBJ databases">
        <authorList>
            <person name="Broberg M."/>
        </authorList>
    </citation>
    <scope>NUCLEOTIDE SEQUENCE [LARGE SCALE GENOMIC DNA]</scope>
</reference>
<accession>A0A9N9ZGX2</accession>
<feature type="compositionally biased region" description="Low complexity" evidence="1">
    <location>
        <begin position="18"/>
        <end position="28"/>
    </location>
</feature>
<evidence type="ECO:0000313" key="3">
    <source>
        <dbReference type="EMBL" id="CAH0055286.1"/>
    </source>
</evidence>
<sequence>MAPRWFKKVESKAKKLLSHSAPSPSPSLITSQPASGPVTQVTSQSTPSPPTSIDTETLPLLKRLWNQAYDDLKASEPKLIEAYKKILLVGLHRKDLSSITCESTENEIEGALVGPGWTRPDVESSAALEAAIAWVSVCLRLEILLNPVTEVRDNCKGIAYVLSKIE</sequence>
<name>A0A9N9ZGX2_9HYPO</name>
<dbReference type="AlphaFoldDB" id="A0A9N9ZGX2"/>
<comment type="caution">
    <text evidence="3">The sequence shown here is derived from an EMBL/GenBank/DDBJ whole genome shotgun (WGS) entry which is preliminary data.</text>
</comment>
<dbReference type="Pfam" id="PF17100">
    <property type="entry name" value="NACHT_N"/>
    <property type="match status" value="1"/>
</dbReference>
<feature type="compositionally biased region" description="Low complexity" evidence="1">
    <location>
        <begin position="37"/>
        <end position="46"/>
    </location>
</feature>
<reference evidence="3 4" key="2">
    <citation type="submission" date="2021-10" db="EMBL/GenBank/DDBJ databases">
        <authorList>
            <person name="Piombo E."/>
        </authorList>
    </citation>
    <scope>NUCLEOTIDE SEQUENCE [LARGE SCALE GENOMIC DNA]</scope>
</reference>
<evidence type="ECO:0000313" key="4">
    <source>
        <dbReference type="Proteomes" id="UP000775872"/>
    </source>
</evidence>
<dbReference type="Proteomes" id="UP000775872">
    <property type="component" value="Unassembled WGS sequence"/>
</dbReference>
<feature type="domain" description="NWD NACHT-NTPase N-terminal" evidence="2">
    <location>
        <begin position="126"/>
        <end position="166"/>
    </location>
</feature>
<protein>
    <recommendedName>
        <fullName evidence="2">NWD NACHT-NTPase N-terminal domain-containing protein</fullName>
    </recommendedName>
</protein>
<evidence type="ECO:0000259" key="2">
    <source>
        <dbReference type="Pfam" id="PF17100"/>
    </source>
</evidence>
<dbReference type="EMBL" id="CABFOC020000054">
    <property type="protein sequence ID" value="CAH0055286.1"/>
    <property type="molecule type" value="Genomic_DNA"/>
</dbReference>
<feature type="region of interest" description="Disordered" evidence="1">
    <location>
        <begin position="16"/>
        <end position="54"/>
    </location>
</feature>
<organism evidence="3 4">
    <name type="scientific">Clonostachys solani</name>
    <dbReference type="NCBI Taxonomy" id="160281"/>
    <lineage>
        <taxon>Eukaryota</taxon>
        <taxon>Fungi</taxon>
        <taxon>Dikarya</taxon>
        <taxon>Ascomycota</taxon>
        <taxon>Pezizomycotina</taxon>
        <taxon>Sordariomycetes</taxon>
        <taxon>Hypocreomycetidae</taxon>
        <taxon>Hypocreales</taxon>
        <taxon>Bionectriaceae</taxon>
        <taxon>Clonostachys</taxon>
    </lineage>
</organism>
<keyword evidence="4" id="KW-1185">Reference proteome</keyword>